<evidence type="ECO:0000313" key="1">
    <source>
        <dbReference type="EMBL" id="VDP23138.1"/>
    </source>
</evidence>
<dbReference type="EMBL" id="UZAJ01042576">
    <property type="protein sequence ID" value="VDP23138.1"/>
    <property type="molecule type" value="Genomic_DNA"/>
</dbReference>
<protein>
    <submittedName>
        <fullName evidence="3">USP domain-containing protein</fullName>
    </submittedName>
</protein>
<gene>
    <name evidence="1" type="ORF">OFLC_LOCUS15664</name>
</gene>
<evidence type="ECO:0000313" key="2">
    <source>
        <dbReference type="Proteomes" id="UP000267606"/>
    </source>
</evidence>
<dbReference type="WBParaSite" id="OFLC_0001567701-mRNA-1">
    <property type="protein sequence ID" value="OFLC_0001567701-mRNA-1"/>
    <property type="gene ID" value="OFLC_0001567701"/>
</dbReference>
<reference evidence="3" key="1">
    <citation type="submission" date="2016-06" db="UniProtKB">
        <authorList>
            <consortium name="WormBaseParasite"/>
        </authorList>
    </citation>
    <scope>IDENTIFICATION</scope>
</reference>
<evidence type="ECO:0000313" key="3">
    <source>
        <dbReference type="WBParaSite" id="OFLC_0001567701-mRNA-1"/>
    </source>
</evidence>
<keyword evidence="2" id="KW-1185">Reference proteome</keyword>
<sequence length="78" mass="9008">MVLDWGQEVLIFVGNLRECSYSREVVKSYVRAVFVGRVHQSNCHLYSELNCLYTTSPTNTYYVIDPSIIHDSIIHITL</sequence>
<name>A0A183I7F2_9BILA</name>
<accession>A0A183I7F2</accession>
<dbReference type="AlphaFoldDB" id="A0A183I7F2"/>
<dbReference type="Proteomes" id="UP000267606">
    <property type="component" value="Unassembled WGS sequence"/>
</dbReference>
<reference evidence="1 2" key="2">
    <citation type="submission" date="2018-11" db="EMBL/GenBank/DDBJ databases">
        <authorList>
            <consortium name="Pathogen Informatics"/>
        </authorList>
    </citation>
    <scope>NUCLEOTIDE SEQUENCE [LARGE SCALE GENOMIC DNA]</scope>
</reference>
<organism evidence="3">
    <name type="scientific">Onchocerca flexuosa</name>
    <dbReference type="NCBI Taxonomy" id="387005"/>
    <lineage>
        <taxon>Eukaryota</taxon>
        <taxon>Metazoa</taxon>
        <taxon>Ecdysozoa</taxon>
        <taxon>Nematoda</taxon>
        <taxon>Chromadorea</taxon>
        <taxon>Rhabditida</taxon>
        <taxon>Spirurina</taxon>
        <taxon>Spiruromorpha</taxon>
        <taxon>Filarioidea</taxon>
        <taxon>Onchocercidae</taxon>
        <taxon>Onchocerca</taxon>
    </lineage>
</organism>
<proteinExistence type="predicted"/>